<reference evidence="1 2" key="1">
    <citation type="submission" date="2014-09" db="EMBL/GenBank/DDBJ databases">
        <title>Vibrio maritimus JCM 19240. (C210) whole genome shotgun sequence.</title>
        <authorList>
            <person name="Sawabe T."/>
            <person name="Meirelles P."/>
            <person name="Nakanishi M."/>
            <person name="Sayaka M."/>
            <person name="Hattori M."/>
            <person name="Ohkuma M."/>
        </authorList>
    </citation>
    <scope>NUCLEOTIDE SEQUENCE [LARGE SCALE GENOMIC DNA]</scope>
    <source>
        <strain evidence="1 2">JCM 19240</strain>
    </source>
</reference>
<evidence type="ECO:0000313" key="2">
    <source>
        <dbReference type="Proteomes" id="UP000029224"/>
    </source>
</evidence>
<evidence type="ECO:0000313" key="1">
    <source>
        <dbReference type="EMBL" id="GAL35240.1"/>
    </source>
</evidence>
<reference evidence="1 2" key="2">
    <citation type="submission" date="2014-09" db="EMBL/GenBank/DDBJ databases">
        <authorList>
            <consortium name="NBRP consortium"/>
            <person name="Sawabe T."/>
            <person name="Meirelles P."/>
            <person name="Nakanishi M."/>
            <person name="Sayaka M."/>
            <person name="Hattori M."/>
            <person name="Ohkuma M."/>
        </authorList>
    </citation>
    <scope>NUCLEOTIDE SEQUENCE [LARGE SCALE GENOMIC DNA]</scope>
    <source>
        <strain evidence="1 2">JCM 19240</strain>
    </source>
</reference>
<dbReference type="AlphaFoldDB" id="A0A090T5I1"/>
<gene>
    <name evidence="1" type="ORF">JCM19240_3610</name>
</gene>
<organism evidence="1 2">
    <name type="scientific">Vibrio maritimus</name>
    <dbReference type="NCBI Taxonomy" id="990268"/>
    <lineage>
        <taxon>Bacteria</taxon>
        <taxon>Pseudomonadati</taxon>
        <taxon>Pseudomonadota</taxon>
        <taxon>Gammaproteobacteria</taxon>
        <taxon>Vibrionales</taxon>
        <taxon>Vibrionaceae</taxon>
        <taxon>Vibrio</taxon>
    </lineage>
</organism>
<protein>
    <submittedName>
        <fullName evidence="1">Uncharacterized protein</fullName>
    </submittedName>
</protein>
<comment type="caution">
    <text evidence="1">The sequence shown here is derived from an EMBL/GenBank/DDBJ whole genome shotgun (WGS) entry which is preliminary data.</text>
</comment>
<accession>A0A090T5I1</accession>
<dbReference type="EMBL" id="BBMT01000006">
    <property type="protein sequence ID" value="GAL35240.1"/>
    <property type="molecule type" value="Genomic_DNA"/>
</dbReference>
<name>A0A090T5I1_9VIBR</name>
<dbReference type="Proteomes" id="UP000029224">
    <property type="component" value="Unassembled WGS sequence"/>
</dbReference>
<proteinExistence type="predicted"/>
<keyword evidence="2" id="KW-1185">Reference proteome</keyword>
<sequence length="49" mass="5564">MKPWIKFIPLCLLVGYVVIYDVVDQYDHSQAAEQQVVVSQTVANQSNPE</sequence>